<comment type="caution">
    <text evidence="2">The sequence shown here is derived from an EMBL/GenBank/DDBJ whole genome shotgun (WGS) entry which is preliminary data.</text>
</comment>
<evidence type="ECO:0000313" key="2">
    <source>
        <dbReference type="EMBL" id="MBB5403413.1"/>
    </source>
</evidence>
<dbReference type="RefSeq" id="WP_184227726.1">
    <property type="nucleotide sequence ID" value="NZ_JACHDE010000013.1"/>
</dbReference>
<reference evidence="2 3" key="1">
    <citation type="submission" date="2020-08" db="EMBL/GenBank/DDBJ databases">
        <title>Genomic Encyclopedia of Type Strains, Phase IV (KMG-V): Genome sequencing to study the core and pangenomes of soil and plant-associated prokaryotes.</title>
        <authorList>
            <person name="Whitman W."/>
        </authorList>
    </citation>
    <scope>NUCLEOTIDE SEQUENCE [LARGE SCALE GENOMIC DNA]</scope>
    <source>
        <strain evidence="2 3">JPY162</strain>
    </source>
</reference>
<accession>A0A7W8LB36</accession>
<dbReference type="AlphaFoldDB" id="A0A7W8LB36"/>
<feature type="region of interest" description="Disordered" evidence="1">
    <location>
        <begin position="55"/>
        <end position="78"/>
    </location>
</feature>
<dbReference type="Proteomes" id="UP000592820">
    <property type="component" value="Unassembled WGS sequence"/>
</dbReference>
<evidence type="ECO:0000313" key="3">
    <source>
        <dbReference type="Proteomes" id="UP000592820"/>
    </source>
</evidence>
<gene>
    <name evidence="2" type="ORF">HDG41_005501</name>
</gene>
<organism evidence="2 3">
    <name type="scientific">Paraburkholderia youngii</name>
    <dbReference type="NCBI Taxonomy" id="2782701"/>
    <lineage>
        <taxon>Bacteria</taxon>
        <taxon>Pseudomonadati</taxon>
        <taxon>Pseudomonadota</taxon>
        <taxon>Betaproteobacteria</taxon>
        <taxon>Burkholderiales</taxon>
        <taxon>Burkholderiaceae</taxon>
        <taxon>Paraburkholderia</taxon>
    </lineage>
</organism>
<sequence length="78" mass="8668">MKNLRIITPRSCNYDLAFIHYQTEDLHASLSQAKSPSIVEVIEIRGVSLVCGGVESRSRDESANAWSAPKGVRLNQPR</sequence>
<evidence type="ECO:0000256" key="1">
    <source>
        <dbReference type="SAM" id="MobiDB-lite"/>
    </source>
</evidence>
<dbReference type="EMBL" id="JACHDE010000013">
    <property type="protein sequence ID" value="MBB5403413.1"/>
    <property type="molecule type" value="Genomic_DNA"/>
</dbReference>
<name>A0A7W8LB36_9BURK</name>
<proteinExistence type="predicted"/>
<protein>
    <submittedName>
        <fullName evidence="2">Uncharacterized protein</fullName>
    </submittedName>
</protein>